<evidence type="ECO:0000256" key="1">
    <source>
        <dbReference type="ARBA" id="ARBA00009156"/>
    </source>
</evidence>
<evidence type="ECO:0000256" key="3">
    <source>
        <dbReference type="ARBA" id="ARBA00022741"/>
    </source>
</evidence>
<feature type="binding site" evidence="6">
    <location>
        <position position="314"/>
    </location>
    <ligand>
        <name>ATP</name>
        <dbReference type="ChEBI" id="CHEBI:30616"/>
    </ligand>
</feature>
<feature type="domain" description="Carbohydrate kinase FGGY C-terminal" evidence="8">
    <location>
        <begin position="262"/>
        <end position="450"/>
    </location>
</feature>
<sequence length="502" mass="55414">MSQEKYILAFDQGTTSSRSIIFDHDGKVVAVAQKEFQQIYPKPGWVEHDPMEIWSSQSATAAEAISRADLSSDSIAAVGVTNQRETTIVWDKHTGKPVYNAIVWQDRRTADYCRKLKEDGIEAMVSEKTGLRLDPYFAGTKVRWILENVKGARAKAEAGDLLFGTVDSWLVWQLTGHKVHVTDITNASRTLFYNIDQDGWDDELLELFNVPRCMLPEIKSCSEVYGHVEKNLYPGGAPIAGIAGDQHAALFGQACFDPGMAKNTYGTGCFLLMNMGEQPIRSKNNLLTTVAWRIGDKTEYALEGSIFIGGAVVQWIRDELQLVRTAQELDELAATVEDAGGLFLVPAFAGLGAPHWDPYARGAAVGITRGTNRAHFCRAALESIAFQSADLITAMEKDSGISLKELRVDGGACKSDPLLQFQADLLQSEVIRPKCIETTALGAAYLAGLAVGFWKSRDAITKRWEKDHSFTPKRQAEDMAPLTAGWNKALERSKNWEDEVDE</sequence>
<comment type="similarity">
    <text evidence="1 6">Belongs to the FGGY kinase family.</text>
</comment>
<feature type="binding site" evidence="6">
    <location>
        <position position="310"/>
    </location>
    <ligand>
        <name>ATP</name>
        <dbReference type="ChEBI" id="CHEBI:30616"/>
    </ligand>
</feature>
<dbReference type="Gene3D" id="3.30.420.40">
    <property type="match status" value="2"/>
</dbReference>
<evidence type="ECO:0000259" key="8">
    <source>
        <dbReference type="Pfam" id="PF02782"/>
    </source>
</evidence>
<feature type="binding site" evidence="6">
    <location>
        <position position="14"/>
    </location>
    <ligand>
        <name>ADP</name>
        <dbReference type="ChEBI" id="CHEBI:456216"/>
    </ligand>
</feature>
<feature type="binding site" evidence="6">
    <location>
        <position position="411"/>
    </location>
    <ligand>
        <name>ADP</name>
        <dbReference type="ChEBI" id="CHEBI:456216"/>
    </ligand>
</feature>
<comment type="function">
    <text evidence="6">Key enzyme in the regulation of glycerol uptake and metabolism. Catalyzes the phosphorylation of glycerol to yield sn-glycerol 3-phosphate.</text>
</comment>
<name>A0ABZ0RHQ6_9BACT</name>
<dbReference type="CDD" id="cd07786">
    <property type="entry name" value="FGGY_EcGK_like"/>
    <property type="match status" value="1"/>
</dbReference>
<dbReference type="InterPro" id="IPR000577">
    <property type="entry name" value="Carb_kinase_FGGY"/>
</dbReference>
<feature type="binding site" evidence="6">
    <location>
        <position position="84"/>
    </location>
    <ligand>
        <name>glycerol</name>
        <dbReference type="ChEBI" id="CHEBI:17754"/>
    </ligand>
</feature>
<dbReference type="EMBL" id="CP138858">
    <property type="protein sequence ID" value="WPJ95730.1"/>
    <property type="molecule type" value="Genomic_DNA"/>
</dbReference>
<keyword evidence="3 6" id="KW-0547">Nucleotide-binding</keyword>
<feature type="binding site" evidence="6">
    <location>
        <position position="310"/>
    </location>
    <ligand>
        <name>ADP</name>
        <dbReference type="ChEBI" id="CHEBI:456216"/>
    </ligand>
</feature>
<gene>
    <name evidence="6 9" type="primary">glpK</name>
    <name evidence="9" type="ORF">SH580_20125</name>
</gene>
<feature type="binding site" evidence="6">
    <location>
        <position position="16"/>
    </location>
    <ligand>
        <name>ATP</name>
        <dbReference type="ChEBI" id="CHEBI:30616"/>
    </ligand>
</feature>
<feature type="binding site" evidence="6">
    <location>
        <position position="85"/>
    </location>
    <ligand>
        <name>sn-glycerol 3-phosphate</name>
        <dbReference type="ChEBI" id="CHEBI:57597"/>
    </ligand>
</feature>
<dbReference type="Proteomes" id="UP001324993">
    <property type="component" value="Chromosome"/>
</dbReference>
<feature type="binding site" evidence="6">
    <location>
        <position position="267"/>
    </location>
    <ligand>
        <name>ADP</name>
        <dbReference type="ChEBI" id="CHEBI:456216"/>
    </ligand>
</feature>
<evidence type="ECO:0000256" key="2">
    <source>
        <dbReference type="ARBA" id="ARBA00022679"/>
    </source>
</evidence>
<proteinExistence type="inferred from homology"/>
<dbReference type="NCBIfam" id="TIGR01311">
    <property type="entry name" value="glycerol_kin"/>
    <property type="match status" value="1"/>
</dbReference>
<feature type="domain" description="Carbohydrate kinase FGGY N-terminal" evidence="7">
    <location>
        <begin position="6"/>
        <end position="252"/>
    </location>
</feature>
<organism evidence="9 10">
    <name type="scientific">Coraliomargarita algicola</name>
    <dbReference type="NCBI Taxonomy" id="3092156"/>
    <lineage>
        <taxon>Bacteria</taxon>
        <taxon>Pseudomonadati</taxon>
        <taxon>Verrucomicrobiota</taxon>
        <taxon>Opitutia</taxon>
        <taxon>Puniceicoccales</taxon>
        <taxon>Coraliomargaritaceae</taxon>
        <taxon>Coraliomargarita</taxon>
    </lineage>
</organism>
<feature type="binding site" evidence="6">
    <location>
        <position position="14"/>
    </location>
    <ligand>
        <name>sn-glycerol 3-phosphate</name>
        <dbReference type="ChEBI" id="CHEBI:57597"/>
    </ligand>
</feature>
<feature type="binding site" evidence="6">
    <location>
        <position position="14"/>
    </location>
    <ligand>
        <name>ATP</name>
        <dbReference type="ChEBI" id="CHEBI:30616"/>
    </ligand>
</feature>
<feature type="binding site" evidence="6">
    <location>
        <position position="136"/>
    </location>
    <ligand>
        <name>glycerol</name>
        <dbReference type="ChEBI" id="CHEBI:17754"/>
    </ligand>
</feature>
<feature type="binding site" evidence="6">
    <location>
        <position position="15"/>
    </location>
    <ligand>
        <name>ATP</name>
        <dbReference type="ChEBI" id="CHEBI:30616"/>
    </ligand>
</feature>
<dbReference type="Pfam" id="PF02782">
    <property type="entry name" value="FGGY_C"/>
    <property type="match status" value="1"/>
</dbReference>
<keyword evidence="4 6" id="KW-0418">Kinase</keyword>
<evidence type="ECO:0000256" key="5">
    <source>
        <dbReference type="ARBA" id="ARBA00022840"/>
    </source>
</evidence>
<dbReference type="InterPro" id="IPR018484">
    <property type="entry name" value="FGGY_N"/>
</dbReference>
<feature type="binding site" evidence="6">
    <location>
        <position position="411"/>
    </location>
    <ligand>
        <name>ATP</name>
        <dbReference type="ChEBI" id="CHEBI:30616"/>
    </ligand>
</feature>
<feature type="binding site" evidence="6">
    <location>
        <position position="18"/>
    </location>
    <ligand>
        <name>ADP</name>
        <dbReference type="ChEBI" id="CHEBI:456216"/>
    </ligand>
</feature>
<feature type="binding site" evidence="6">
    <location>
        <position position="85"/>
    </location>
    <ligand>
        <name>glycerol</name>
        <dbReference type="ChEBI" id="CHEBI:17754"/>
    </ligand>
</feature>
<comment type="activity regulation">
    <text evidence="6">Inhibited by fructose 1,6-bisphosphate (FBP).</text>
</comment>
<dbReference type="Pfam" id="PF00370">
    <property type="entry name" value="FGGY_N"/>
    <property type="match status" value="1"/>
</dbReference>
<feature type="binding site" evidence="6">
    <location>
        <position position="245"/>
    </location>
    <ligand>
        <name>glycerol</name>
        <dbReference type="ChEBI" id="CHEBI:17754"/>
    </ligand>
</feature>
<feature type="binding site" evidence="6">
    <location>
        <position position="246"/>
    </location>
    <ligand>
        <name>glycerol</name>
        <dbReference type="ChEBI" id="CHEBI:17754"/>
    </ligand>
</feature>
<dbReference type="HAMAP" id="MF_00186">
    <property type="entry name" value="Glycerol_kin"/>
    <property type="match status" value="1"/>
</dbReference>
<keyword evidence="10" id="KW-1185">Reference proteome</keyword>
<dbReference type="PANTHER" id="PTHR10196">
    <property type="entry name" value="SUGAR KINASE"/>
    <property type="match status" value="1"/>
</dbReference>
<comment type="catalytic activity">
    <reaction evidence="6">
        <text>glycerol + ATP = sn-glycerol 3-phosphate + ADP + H(+)</text>
        <dbReference type="Rhea" id="RHEA:21644"/>
        <dbReference type="ChEBI" id="CHEBI:15378"/>
        <dbReference type="ChEBI" id="CHEBI:17754"/>
        <dbReference type="ChEBI" id="CHEBI:30616"/>
        <dbReference type="ChEBI" id="CHEBI:57597"/>
        <dbReference type="ChEBI" id="CHEBI:456216"/>
        <dbReference type="EC" id="2.7.1.30"/>
    </reaction>
</comment>
<feature type="binding site" evidence="6">
    <location>
        <position position="136"/>
    </location>
    <ligand>
        <name>sn-glycerol 3-phosphate</name>
        <dbReference type="ChEBI" id="CHEBI:57597"/>
    </ligand>
</feature>
<evidence type="ECO:0000256" key="4">
    <source>
        <dbReference type="ARBA" id="ARBA00022777"/>
    </source>
</evidence>
<comment type="pathway">
    <text evidence="6">Polyol metabolism; glycerol degradation via glycerol kinase pathway; sn-glycerol 3-phosphate from glycerol: step 1/1.</text>
</comment>
<feature type="binding site" evidence="6">
    <location>
        <position position="267"/>
    </location>
    <ligand>
        <name>ATP</name>
        <dbReference type="ChEBI" id="CHEBI:30616"/>
    </ligand>
</feature>
<dbReference type="GO" id="GO:0004370">
    <property type="term" value="F:glycerol kinase activity"/>
    <property type="evidence" value="ECO:0007669"/>
    <property type="project" value="UniProtKB-EC"/>
</dbReference>
<dbReference type="RefSeq" id="WP_319832608.1">
    <property type="nucleotide sequence ID" value="NZ_CP138858.1"/>
</dbReference>
<dbReference type="InterPro" id="IPR018485">
    <property type="entry name" value="FGGY_C"/>
</dbReference>
<accession>A0ABZ0RHQ6</accession>
<keyword evidence="2 6" id="KW-0808">Transferase</keyword>
<dbReference type="InterPro" id="IPR043129">
    <property type="entry name" value="ATPase_NBD"/>
</dbReference>
<evidence type="ECO:0000256" key="6">
    <source>
        <dbReference type="HAMAP-Rule" id="MF_00186"/>
    </source>
</evidence>
<protein>
    <recommendedName>
        <fullName evidence="6">Glycerol kinase</fullName>
        <ecNumber evidence="6">2.7.1.30</ecNumber>
    </recommendedName>
    <alternativeName>
        <fullName evidence="6">ATP:glycerol 3-phosphotransferase</fullName>
    </alternativeName>
    <alternativeName>
        <fullName evidence="6">Glycerokinase</fullName>
        <shortName evidence="6">GK</shortName>
    </alternativeName>
</protein>
<evidence type="ECO:0000313" key="10">
    <source>
        <dbReference type="Proteomes" id="UP001324993"/>
    </source>
</evidence>
<dbReference type="PIRSF" id="PIRSF000538">
    <property type="entry name" value="GlpK"/>
    <property type="match status" value="1"/>
</dbReference>
<feature type="binding site" evidence="6">
    <location>
        <position position="84"/>
    </location>
    <ligand>
        <name>sn-glycerol 3-phosphate</name>
        <dbReference type="ChEBI" id="CHEBI:57597"/>
    </ligand>
</feature>
<evidence type="ECO:0000259" key="7">
    <source>
        <dbReference type="Pfam" id="PF00370"/>
    </source>
</evidence>
<keyword evidence="6" id="KW-0319">Glycerol metabolism</keyword>
<dbReference type="SUPFAM" id="SSF53067">
    <property type="entry name" value="Actin-like ATPase domain"/>
    <property type="match status" value="2"/>
</dbReference>
<reference evidence="9 10" key="1">
    <citation type="submission" date="2023-11" db="EMBL/GenBank/DDBJ databases">
        <title>Coraliomargarita sp. nov., isolated from marine algae.</title>
        <authorList>
            <person name="Lee J.K."/>
            <person name="Baek J.H."/>
            <person name="Kim J.M."/>
            <person name="Choi D.G."/>
            <person name="Jeon C.O."/>
        </authorList>
    </citation>
    <scope>NUCLEOTIDE SEQUENCE [LARGE SCALE GENOMIC DNA]</scope>
    <source>
        <strain evidence="9 10">J2-16</strain>
    </source>
</reference>
<dbReference type="PANTHER" id="PTHR10196:SF69">
    <property type="entry name" value="GLYCEROL KINASE"/>
    <property type="match status" value="1"/>
</dbReference>
<dbReference type="NCBIfam" id="NF000756">
    <property type="entry name" value="PRK00047.1"/>
    <property type="match status" value="1"/>
</dbReference>
<dbReference type="InterPro" id="IPR005999">
    <property type="entry name" value="Glycerol_kin"/>
</dbReference>
<comment type="caution">
    <text evidence="6">Lacks conserved residue(s) required for the propagation of feature annotation.</text>
</comment>
<feature type="binding site" evidence="6">
    <location>
        <position position="245"/>
    </location>
    <ligand>
        <name>sn-glycerol 3-phosphate</name>
        <dbReference type="ChEBI" id="CHEBI:57597"/>
    </ligand>
</feature>
<keyword evidence="5 6" id="KW-0067">ATP-binding</keyword>
<dbReference type="EC" id="2.7.1.30" evidence="6"/>
<evidence type="ECO:0000313" key="9">
    <source>
        <dbReference type="EMBL" id="WPJ95730.1"/>
    </source>
</evidence>